<feature type="signal peptide" evidence="3">
    <location>
        <begin position="1"/>
        <end position="36"/>
    </location>
</feature>
<evidence type="ECO:0000313" key="5">
    <source>
        <dbReference type="Proteomes" id="UP000230066"/>
    </source>
</evidence>
<feature type="transmembrane region" description="Helical" evidence="2">
    <location>
        <begin position="383"/>
        <end position="406"/>
    </location>
</feature>
<feature type="region of interest" description="Disordered" evidence="1">
    <location>
        <begin position="340"/>
        <end position="361"/>
    </location>
</feature>
<organism evidence="4 5">
    <name type="scientific">Fasciola hepatica</name>
    <name type="common">Liver fluke</name>
    <dbReference type="NCBI Taxonomy" id="6192"/>
    <lineage>
        <taxon>Eukaryota</taxon>
        <taxon>Metazoa</taxon>
        <taxon>Spiralia</taxon>
        <taxon>Lophotrochozoa</taxon>
        <taxon>Platyhelminthes</taxon>
        <taxon>Trematoda</taxon>
        <taxon>Digenea</taxon>
        <taxon>Plagiorchiida</taxon>
        <taxon>Echinostomata</taxon>
        <taxon>Echinostomatoidea</taxon>
        <taxon>Fasciolidae</taxon>
        <taxon>Fasciola</taxon>
    </lineage>
</organism>
<sequence length="422" mass="47609">MSRRYDHHSGVSVTRLVLLLMPLLLILIQILDCGSAAVRPQEDTPVIVRVWLRLYTYPYKLKANRDWCNPFSPNEPCSPAFRFCFLRSGISQDTCQANAEFGGQRTVFANRNIIRFRTILSSTLYNPISFLLPKWKSYPSINLTVTNDDFDTEKNLLGRTTLHMDKLDRPAATKWRAKWNKAILHMAGDKMKIILSYQAYYAWPSRWDKVIRVHDLTVPVGTTPIVPEEEPLQKRTIPQFRSKVPVTKMDTHLENQPITPTEVDSRKVATKLSSSPDYENQKQVREYIVSNKSVTEEETNPPKPRTTKTTTTKSTSSRSTKRTTAVRLTTGAIATAESATTTTTTTKTTTTATKRTTTEKTSTVTTAPTTITTNAPHDISGGVIAAIVIALSVSLMLLTVIPLLCYKYRDRLFSGYRPLERS</sequence>
<dbReference type="EMBL" id="JXXN02000108">
    <property type="protein sequence ID" value="THD28623.1"/>
    <property type="molecule type" value="Genomic_DNA"/>
</dbReference>
<evidence type="ECO:0000313" key="4">
    <source>
        <dbReference type="EMBL" id="THD28623.1"/>
    </source>
</evidence>
<feature type="region of interest" description="Disordered" evidence="1">
    <location>
        <begin position="249"/>
        <end position="323"/>
    </location>
</feature>
<keyword evidence="5" id="KW-1185">Reference proteome</keyword>
<keyword evidence="2" id="KW-0472">Membrane</keyword>
<reference evidence="4" key="1">
    <citation type="submission" date="2019-03" db="EMBL/GenBank/DDBJ databases">
        <title>Improved annotation for the trematode Fasciola hepatica.</title>
        <authorList>
            <person name="Choi Y.-J."/>
            <person name="Martin J."/>
            <person name="Mitreva M."/>
        </authorList>
    </citation>
    <scope>NUCLEOTIDE SEQUENCE [LARGE SCALE GENOMIC DNA]</scope>
</reference>
<feature type="chain" id="PRO_5020029593" evidence="3">
    <location>
        <begin position="37"/>
        <end position="422"/>
    </location>
</feature>
<name>A0A4E0RM73_FASHE</name>
<proteinExistence type="predicted"/>
<evidence type="ECO:0000256" key="1">
    <source>
        <dbReference type="SAM" id="MobiDB-lite"/>
    </source>
</evidence>
<dbReference type="AlphaFoldDB" id="A0A4E0RM73"/>
<comment type="caution">
    <text evidence="4">The sequence shown here is derived from an EMBL/GenBank/DDBJ whole genome shotgun (WGS) entry which is preliminary data.</text>
</comment>
<evidence type="ECO:0000256" key="3">
    <source>
        <dbReference type="SAM" id="SignalP"/>
    </source>
</evidence>
<keyword evidence="3" id="KW-0732">Signal</keyword>
<dbReference type="Proteomes" id="UP000230066">
    <property type="component" value="Unassembled WGS sequence"/>
</dbReference>
<keyword evidence="2" id="KW-1133">Transmembrane helix</keyword>
<feature type="compositionally biased region" description="Low complexity" evidence="1">
    <location>
        <begin position="307"/>
        <end position="318"/>
    </location>
</feature>
<evidence type="ECO:0000256" key="2">
    <source>
        <dbReference type="SAM" id="Phobius"/>
    </source>
</evidence>
<keyword evidence="2" id="KW-0812">Transmembrane</keyword>
<gene>
    <name evidence="4" type="ORF">D915_000501</name>
</gene>
<accession>A0A4E0RM73</accession>
<protein>
    <submittedName>
        <fullName evidence="4">Uncharacterized protein</fullName>
    </submittedName>
</protein>